<evidence type="ECO:0000256" key="3">
    <source>
        <dbReference type="ARBA" id="ARBA00022688"/>
    </source>
</evidence>
<keyword evidence="4" id="KW-0809">Transit peptide</keyword>
<feature type="domain" description="COQ9 C-terminal" evidence="7">
    <location>
        <begin position="118"/>
        <end position="186"/>
    </location>
</feature>
<dbReference type="Proteomes" id="UP000698028">
    <property type="component" value="Unassembled WGS sequence"/>
</dbReference>
<dbReference type="InterPro" id="IPR012762">
    <property type="entry name" value="Ubiq_biosynth_COQ9"/>
</dbReference>
<evidence type="ECO:0000313" key="8">
    <source>
        <dbReference type="EMBL" id="MBW0143886.1"/>
    </source>
</evidence>
<evidence type="ECO:0000259" key="7">
    <source>
        <dbReference type="Pfam" id="PF08511"/>
    </source>
</evidence>
<reference evidence="8 9" key="1">
    <citation type="submission" date="2021-07" db="EMBL/GenBank/DDBJ databases">
        <title>The draft genome sequence of Sphingomicrobium sp. B8.</title>
        <authorList>
            <person name="Mu L."/>
        </authorList>
    </citation>
    <scope>NUCLEOTIDE SEQUENCE [LARGE SCALE GENOMIC DNA]</scope>
    <source>
        <strain evidence="8 9">B8</strain>
    </source>
</reference>
<evidence type="ECO:0000256" key="4">
    <source>
        <dbReference type="ARBA" id="ARBA00022946"/>
    </source>
</evidence>
<evidence type="ECO:0000256" key="6">
    <source>
        <dbReference type="ARBA" id="ARBA00058104"/>
    </source>
</evidence>
<proteinExistence type="inferred from homology"/>
<dbReference type="RefSeq" id="WP_218631935.1">
    <property type="nucleotide sequence ID" value="NZ_JAHVAH010000001.1"/>
</dbReference>
<keyword evidence="9" id="KW-1185">Reference proteome</keyword>
<sequence>MTPLEKIRAELALKVGENAVFDGWKQEAVDSAAAQLDIDRDKARLAFPKRPEAMVAAWIEAVDAEMARRQPPEKLADLRVTERIRTLIWTRLEIAGDAREAVRQGLSILSMPQNIGLGLSTAWHSADVMWRLAGDTATDFNHYSKRTILAGVYGATLLSWLDDDSEGWTETAAFLDRRLADVGKFEKLKAQWRKGQARRPSFVRFAGRLRYPPR</sequence>
<dbReference type="NCBIfam" id="TIGR02396">
    <property type="entry name" value="diverge_rpsU"/>
    <property type="match status" value="1"/>
</dbReference>
<name>A0ABS6V2Y7_9SPHN</name>
<evidence type="ECO:0000313" key="9">
    <source>
        <dbReference type="Proteomes" id="UP000698028"/>
    </source>
</evidence>
<evidence type="ECO:0000256" key="5">
    <source>
        <dbReference type="ARBA" id="ARBA00023121"/>
    </source>
</evidence>
<dbReference type="InterPro" id="IPR013718">
    <property type="entry name" value="COQ9_C"/>
</dbReference>
<comment type="function">
    <text evidence="6">Membrane-associated protein that warps the membrane surface to access and bind aromatic isoprenes with high specificity, including ubiquinone (CoQ) isoprene intermediates and presents them directly to COQ7, therefore facilitating the COQ7-mediated hydroxylase step. Participates in the biosynthesis of coenzyme Q, also named ubiquinone, an essential lipid-soluble electron transporter for aerobic cellular respiration.</text>
</comment>
<protein>
    <submittedName>
        <fullName evidence="8">COQ9 family protein</fullName>
    </submittedName>
</protein>
<dbReference type="PANTHER" id="PTHR21427:SF19">
    <property type="entry name" value="UBIQUINONE BIOSYNTHESIS PROTEIN COQ9, MITOCHONDRIAL"/>
    <property type="match status" value="1"/>
</dbReference>
<organism evidence="8 9">
    <name type="scientific">Sphingomicrobium clamense</name>
    <dbReference type="NCBI Taxonomy" id="2851013"/>
    <lineage>
        <taxon>Bacteria</taxon>
        <taxon>Pseudomonadati</taxon>
        <taxon>Pseudomonadota</taxon>
        <taxon>Alphaproteobacteria</taxon>
        <taxon>Sphingomonadales</taxon>
        <taxon>Sphingomonadaceae</taxon>
        <taxon>Sphingomicrobium</taxon>
    </lineage>
</organism>
<comment type="pathway">
    <text evidence="1">Cofactor biosynthesis; ubiquinone biosynthesis.</text>
</comment>
<gene>
    <name evidence="8" type="ORF">KTQ36_01080</name>
</gene>
<comment type="similarity">
    <text evidence="2">Belongs to the COQ9 family.</text>
</comment>
<dbReference type="EMBL" id="JAHVAH010000001">
    <property type="protein sequence ID" value="MBW0143886.1"/>
    <property type="molecule type" value="Genomic_DNA"/>
</dbReference>
<comment type="caution">
    <text evidence="8">The sequence shown here is derived from an EMBL/GenBank/DDBJ whole genome shotgun (WGS) entry which is preliminary data.</text>
</comment>
<keyword evidence="3" id="KW-0831">Ubiquinone biosynthesis</keyword>
<accession>A0ABS6V2Y7</accession>
<dbReference type="PANTHER" id="PTHR21427">
    <property type="entry name" value="UBIQUINONE BIOSYNTHESIS PROTEIN COQ9, MITOCHONDRIAL"/>
    <property type="match status" value="1"/>
</dbReference>
<dbReference type="Pfam" id="PF08511">
    <property type="entry name" value="COQ9"/>
    <property type="match status" value="1"/>
</dbReference>
<evidence type="ECO:0000256" key="2">
    <source>
        <dbReference type="ARBA" id="ARBA00010766"/>
    </source>
</evidence>
<evidence type="ECO:0000256" key="1">
    <source>
        <dbReference type="ARBA" id="ARBA00004749"/>
    </source>
</evidence>
<keyword evidence="5" id="KW-0446">Lipid-binding</keyword>